<dbReference type="PRINTS" id="PR00344">
    <property type="entry name" value="BCTRLSENSOR"/>
</dbReference>
<dbReference type="InterPro" id="IPR036890">
    <property type="entry name" value="HATPase_C_sf"/>
</dbReference>
<evidence type="ECO:0000313" key="9">
    <source>
        <dbReference type="EMBL" id="WNG42803.1"/>
    </source>
</evidence>
<dbReference type="SMART" id="SM00387">
    <property type="entry name" value="HATPase_c"/>
    <property type="match status" value="1"/>
</dbReference>
<dbReference type="InterPro" id="IPR004358">
    <property type="entry name" value="Sig_transdc_His_kin-like_C"/>
</dbReference>
<dbReference type="Gene3D" id="3.30.450.20">
    <property type="entry name" value="PAS domain"/>
    <property type="match status" value="4"/>
</dbReference>
<feature type="domain" description="PAC" evidence="8">
    <location>
        <begin position="240"/>
        <end position="292"/>
    </location>
</feature>
<gene>
    <name evidence="9" type="ORF">F0U60_00825</name>
</gene>
<dbReference type="PANTHER" id="PTHR43304">
    <property type="entry name" value="PHYTOCHROME-LIKE PROTEIN CPH1"/>
    <property type="match status" value="1"/>
</dbReference>
<evidence type="ECO:0000256" key="2">
    <source>
        <dbReference type="ARBA" id="ARBA00012438"/>
    </source>
</evidence>
<dbReference type="InterPro" id="IPR005467">
    <property type="entry name" value="His_kinase_dom"/>
</dbReference>
<dbReference type="SMART" id="SM00091">
    <property type="entry name" value="PAS"/>
    <property type="match status" value="3"/>
</dbReference>
<dbReference type="CDD" id="cd00130">
    <property type="entry name" value="PAS"/>
    <property type="match status" value="1"/>
</dbReference>
<evidence type="ECO:0000256" key="5">
    <source>
        <dbReference type="ARBA" id="ARBA00022777"/>
    </source>
</evidence>
<feature type="domain" description="PAC" evidence="8">
    <location>
        <begin position="110"/>
        <end position="166"/>
    </location>
</feature>
<proteinExistence type="predicted"/>
<dbReference type="Pfam" id="PF08447">
    <property type="entry name" value="PAS_3"/>
    <property type="match status" value="2"/>
</dbReference>
<organism evidence="9 10">
    <name type="scientific">Archangium minus</name>
    <dbReference type="NCBI Taxonomy" id="83450"/>
    <lineage>
        <taxon>Bacteria</taxon>
        <taxon>Pseudomonadati</taxon>
        <taxon>Myxococcota</taxon>
        <taxon>Myxococcia</taxon>
        <taxon>Myxococcales</taxon>
        <taxon>Cystobacterineae</taxon>
        <taxon>Archangiaceae</taxon>
        <taxon>Archangium</taxon>
    </lineage>
</organism>
<dbReference type="Pfam" id="PF13188">
    <property type="entry name" value="PAS_8"/>
    <property type="match status" value="1"/>
</dbReference>
<dbReference type="SUPFAM" id="SSF55874">
    <property type="entry name" value="ATPase domain of HSP90 chaperone/DNA topoisomerase II/histidine kinase"/>
    <property type="match status" value="1"/>
</dbReference>
<evidence type="ECO:0000313" key="10">
    <source>
        <dbReference type="Proteomes" id="UP001611383"/>
    </source>
</evidence>
<evidence type="ECO:0000256" key="1">
    <source>
        <dbReference type="ARBA" id="ARBA00000085"/>
    </source>
</evidence>
<keyword evidence="10" id="KW-1185">Reference proteome</keyword>
<name>A0ABY9WGG2_9BACT</name>
<dbReference type="InterPro" id="IPR013655">
    <property type="entry name" value="PAS_fold_3"/>
</dbReference>
<dbReference type="Gene3D" id="2.10.70.100">
    <property type="match status" value="1"/>
</dbReference>
<reference evidence="9 10" key="1">
    <citation type="submission" date="2019-08" db="EMBL/GenBank/DDBJ databases">
        <title>Archangium and Cystobacter genomes.</title>
        <authorList>
            <person name="Chen I.-C.K."/>
            <person name="Wielgoss S."/>
        </authorList>
    </citation>
    <scope>NUCLEOTIDE SEQUENCE [LARGE SCALE GENOMIC DNA]</scope>
    <source>
        <strain evidence="9 10">Cbm 6</strain>
    </source>
</reference>
<dbReference type="PROSITE" id="PS50112">
    <property type="entry name" value="PAS"/>
    <property type="match status" value="2"/>
</dbReference>
<dbReference type="RefSeq" id="WP_395812892.1">
    <property type="nucleotide sequence ID" value="NZ_CP043494.1"/>
</dbReference>
<dbReference type="InterPro" id="IPR013656">
    <property type="entry name" value="PAS_4"/>
</dbReference>
<dbReference type="PROSITE" id="PS50109">
    <property type="entry name" value="HIS_KIN"/>
    <property type="match status" value="1"/>
</dbReference>
<dbReference type="SUPFAM" id="SSF47384">
    <property type="entry name" value="Homodimeric domain of signal transducing histidine kinase"/>
    <property type="match status" value="1"/>
</dbReference>
<dbReference type="SUPFAM" id="SSF55785">
    <property type="entry name" value="PYP-like sensor domain (PAS domain)"/>
    <property type="match status" value="4"/>
</dbReference>
<dbReference type="Pfam" id="PF02518">
    <property type="entry name" value="HATPase_c"/>
    <property type="match status" value="1"/>
</dbReference>
<dbReference type="Gene3D" id="1.10.287.130">
    <property type="match status" value="1"/>
</dbReference>
<dbReference type="Pfam" id="PF00512">
    <property type="entry name" value="HisKA"/>
    <property type="match status" value="1"/>
</dbReference>
<dbReference type="EC" id="2.7.13.3" evidence="2"/>
<dbReference type="Proteomes" id="UP001611383">
    <property type="component" value="Chromosome"/>
</dbReference>
<dbReference type="SMART" id="SM00086">
    <property type="entry name" value="PAC"/>
    <property type="match status" value="3"/>
</dbReference>
<dbReference type="SMART" id="SM00388">
    <property type="entry name" value="HisKA"/>
    <property type="match status" value="1"/>
</dbReference>
<evidence type="ECO:0000256" key="4">
    <source>
        <dbReference type="ARBA" id="ARBA00022679"/>
    </source>
</evidence>
<dbReference type="Pfam" id="PF08448">
    <property type="entry name" value="PAS_4"/>
    <property type="match status" value="1"/>
</dbReference>
<evidence type="ECO:0000256" key="3">
    <source>
        <dbReference type="ARBA" id="ARBA00022553"/>
    </source>
</evidence>
<dbReference type="CDD" id="cd00082">
    <property type="entry name" value="HisKA"/>
    <property type="match status" value="1"/>
</dbReference>
<dbReference type="InterPro" id="IPR000700">
    <property type="entry name" value="PAS-assoc_C"/>
</dbReference>
<feature type="domain" description="PAC" evidence="8">
    <location>
        <begin position="365"/>
        <end position="422"/>
    </location>
</feature>
<dbReference type="InterPro" id="IPR003661">
    <property type="entry name" value="HisK_dim/P_dom"/>
</dbReference>
<feature type="domain" description="PAS" evidence="7">
    <location>
        <begin position="293"/>
        <end position="364"/>
    </location>
</feature>
<dbReference type="CDD" id="cd00075">
    <property type="entry name" value="HATPase"/>
    <property type="match status" value="1"/>
</dbReference>
<evidence type="ECO:0000259" key="7">
    <source>
        <dbReference type="PROSITE" id="PS50112"/>
    </source>
</evidence>
<dbReference type="EMBL" id="CP043494">
    <property type="protein sequence ID" value="WNG42803.1"/>
    <property type="molecule type" value="Genomic_DNA"/>
</dbReference>
<evidence type="ECO:0000259" key="6">
    <source>
        <dbReference type="PROSITE" id="PS50109"/>
    </source>
</evidence>
<dbReference type="InterPro" id="IPR000014">
    <property type="entry name" value="PAS"/>
</dbReference>
<dbReference type="NCBIfam" id="TIGR00229">
    <property type="entry name" value="sensory_box"/>
    <property type="match status" value="3"/>
</dbReference>
<dbReference type="PROSITE" id="PS50113">
    <property type="entry name" value="PAC"/>
    <property type="match status" value="3"/>
</dbReference>
<dbReference type="InterPro" id="IPR052162">
    <property type="entry name" value="Sensor_kinase/Photoreceptor"/>
</dbReference>
<dbReference type="InterPro" id="IPR035965">
    <property type="entry name" value="PAS-like_dom_sf"/>
</dbReference>
<dbReference type="InterPro" id="IPR003594">
    <property type="entry name" value="HATPase_dom"/>
</dbReference>
<comment type="catalytic activity">
    <reaction evidence="1">
        <text>ATP + protein L-histidine = ADP + protein N-phospho-L-histidine.</text>
        <dbReference type="EC" id="2.7.13.3"/>
    </reaction>
</comment>
<keyword evidence="3" id="KW-0597">Phosphoprotein</keyword>
<evidence type="ECO:0000259" key="8">
    <source>
        <dbReference type="PROSITE" id="PS50113"/>
    </source>
</evidence>
<feature type="domain" description="PAS" evidence="7">
    <location>
        <begin position="167"/>
        <end position="237"/>
    </location>
</feature>
<protein>
    <recommendedName>
        <fullName evidence="2">histidine kinase</fullName>
        <ecNumber evidence="2">2.7.13.3</ecNumber>
    </recommendedName>
</protein>
<dbReference type="Gene3D" id="3.30.565.10">
    <property type="entry name" value="Histidine kinase-like ATPase, C-terminal domain"/>
    <property type="match status" value="1"/>
</dbReference>
<dbReference type="PANTHER" id="PTHR43304:SF1">
    <property type="entry name" value="PAC DOMAIN-CONTAINING PROTEIN"/>
    <property type="match status" value="1"/>
</dbReference>
<accession>A0ABY9WGG2</accession>
<keyword evidence="5" id="KW-0418">Kinase</keyword>
<sequence length="775" mass="86747">MTSEARGGWPAGRGEMAERIRTHDWAATPLGPVEHWPLSLRAIVDMVLPNGFPMVVLWGPQLVQIYNDSYRALMGLKHPKGLGQPTHQCWPETRHITAPIYERVFAGETSTLEDALIPLMRSGRLEDAWFTLSFSPLRDESGHVAGVLVTALETTERHLAEVALRESEARFRCLVEPFAQAVWESDTQGRVVADSPSWRAYTGQTVDEYLGNEWREAIHPDDREDTLRMWREAVRTASPMTAEFRLRGPDGGWRWTHVRTAPLRNADGSVRKWVGMNVDITARKQAEAAQRESEERLRVVVEAAEAATWELDVVTHRVTSDARHSAFLGLPADVPLTLEAIMAAIHPEDREKTQRAIAAALAGENEGRYVIVLRTGGVQGTPVRWLEGWGQAYFAPDGRPLRIAGITVDVTQRKQVEEALRESEARYRTLFDSIDEGFCILQVLFDAEQRPLDCRYLEVNPAFERHSGMRDVLGKTFRELVPGIEPSWIDTYGRVALTGEPTRFEGLALSMSRWFDVYAFRIGEPHECKVAVLFTDVTARKQAERMLRERVDFERQLIGIVSHDLRNPLNAILLSATMLMRRSGVDARKEGALRCVFDAAERMRRLVRDLLDFTQVRMGQGLPVKREPLDLHALVHKVVDEVLAAYPEREVEVRAEGEARAALDADRIAQLLGNLLSNALAYGAAGSPVCVTTRDEGAHVVLEVHNRGEPIPPEKLERLFQPLERGAQSPAHASRSIGLGLFIVDSIVRAHGGRIRVHSTAGEGTTFSVLLPRGD</sequence>
<keyword evidence="4" id="KW-0808">Transferase</keyword>
<dbReference type="InterPro" id="IPR036097">
    <property type="entry name" value="HisK_dim/P_sf"/>
</dbReference>
<feature type="domain" description="Histidine kinase" evidence="6">
    <location>
        <begin position="560"/>
        <end position="775"/>
    </location>
</feature>
<dbReference type="InterPro" id="IPR001610">
    <property type="entry name" value="PAC"/>
</dbReference>